<keyword evidence="2" id="KW-1003">Cell membrane</keyword>
<dbReference type="HOGENOM" id="CLU_064505_0_0_0"/>
<reference evidence="9" key="1">
    <citation type="submission" date="2007-05" db="EMBL/GenBank/DDBJ databases">
        <title>Complete sequence of Thermotoga petrophila RKU-1.</title>
        <authorList>
            <consortium name="US DOE Joint Genome Institute"/>
            <person name="Copeland A."/>
            <person name="Lucas S."/>
            <person name="Lapidus A."/>
            <person name="Barry K."/>
            <person name="Glavina del Rio T."/>
            <person name="Dalin E."/>
            <person name="Tice H."/>
            <person name="Pitluck S."/>
            <person name="Sims D."/>
            <person name="Brettin T."/>
            <person name="Bruce D."/>
            <person name="Detter J.C."/>
            <person name="Han C."/>
            <person name="Tapia R."/>
            <person name="Schmutz J."/>
            <person name="Larimer F."/>
            <person name="Land M."/>
            <person name="Hauser L."/>
            <person name="Kyrpides N."/>
            <person name="Mikhailova N."/>
            <person name="Nelson K."/>
            <person name="Gogarten J.P."/>
            <person name="Noll K."/>
            <person name="Richardson P."/>
        </authorList>
    </citation>
    <scope>NUCLEOTIDE SEQUENCE [LARGE SCALE GENOMIC DNA]</scope>
    <source>
        <strain evidence="9">ATCC BAA-488 / DSM 13995 / JCM 10881 / RKU-1</strain>
    </source>
</reference>
<keyword evidence="5 6" id="KW-0472">Membrane</keyword>
<evidence type="ECO:0000256" key="2">
    <source>
        <dbReference type="ARBA" id="ARBA00022475"/>
    </source>
</evidence>
<dbReference type="EMBL" id="CP000702">
    <property type="protein sequence ID" value="ABQ47649.1"/>
    <property type="molecule type" value="Genomic_DNA"/>
</dbReference>
<feature type="transmembrane region" description="Helical" evidence="6">
    <location>
        <begin position="285"/>
        <end position="304"/>
    </location>
</feature>
<dbReference type="AlphaFoldDB" id="A5IN76"/>
<feature type="transmembrane region" description="Helical" evidence="6">
    <location>
        <begin position="175"/>
        <end position="199"/>
    </location>
</feature>
<dbReference type="InterPro" id="IPR051449">
    <property type="entry name" value="ABC-2_transporter_component"/>
</dbReference>
<keyword evidence="3 6" id="KW-0812">Transmembrane</keyword>
<dbReference type="STRING" id="390874.Tpet_1643"/>
<evidence type="ECO:0000256" key="4">
    <source>
        <dbReference type="ARBA" id="ARBA00022989"/>
    </source>
</evidence>
<reference evidence="8 9" key="2">
    <citation type="journal article" date="2009" name="Proc. Natl. Acad. Sci. U.S.A.">
        <title>On the chimeric nature, thermophilic origin, and phylogenetic placement of the Thermotogales.</title>
        <authorList>
            <person name="Zhaxybayeva O."/>
            <person name="Swithers K.S."/>
            <person name="Lapierre P."/>
            <person name="Fournier G.P."/>
            <person name="Bickhart D.M."/>
            <person name="DeBoy R.T."/>
            <person name="Nelson K.E."/>
            <person name="Nesbo C.L."/>
            <person name="Doolittle W.F."/>
            <person name="Gogarten J.P."/>
            <person name="Noll K.M."/>
        </authorList>
    </citation>
    <scope>NUCLEOTIDE SEQUENCE [LARGE SCALE GENOMIC DNA]</scope>
    <source>
        <strain evidence="9">ATCC BAA-488 / DSM 13995 / JCM 10881 / RKU-1</strain>
    </source>
</reference>
<dbReference type="KEGG" id="tpt:Tpet_1643"/>
<proteinExistence type="predicted"/>
<dbReference type="PANTHER" id="PTHR30294:SF29">
    <property type="entry name" value="MULTIDRUG ABC TRANSPORTER PERMEASE YBHS-RELATED"/>
    <property type="match status" value="1"/>
</dbReference>
<evidence type="ECO:0000256" key="6">
    <source>
        <dbReference type="SAM" id="Phobius"/>
    </source>
</evidence>
<feature type="transmembrane region" description="Helical" evidence="6">
    <location>
        <begin position="21"/>
        <end position="40"/>
    </location>
</feature>
<name>A5IN76_THEP1</name>
<gene>
    <name evidence="8" type="ordered locus">Tpet_1643</name>
</gene>
<dbReference type="eggNOG" id="COG0842">
    <property type="taxonomic scope" value="Bacteria"/>
</dbReference>
<evidence type="ECO:0000256" key="5">
    <source>
        <dbReference type="ARBA" id="ARBA00023136"/>
    </source>
</evidence>
<evidence type="ECO:0000259" key="7">
    <source>
        <dbReference type="Pfam" id="PF12698"/>
    </source>
</evidence>
<feature type="transmembrane region" description="Helical" evidence="6">
    <location>
        <begin position="341"/>
        <end position="363"/>
    </location>
</feature>
<dbReference type="PANTHER" id="PTHR30294">
    <property type="entry name" value="MEMBRANE COMPONENT OF ABC TRANSPORTER YHHJ-RELATED"/>
    <property type="match status" value="1"/>
</dbReference>
<evidence type="ECO:0000313" key="9">
    <source>
        <dbReference type="Proteomes" id="UP000006558"/>
    </source>
</evidence>
<feature type="transmembrane region" description="Helical" evidence="6">
    <location>
        <begin position="252"/>
        <end position="273"/>
    </location>
</feature>
<accession>A5IN76</accession>
<dbReference type="Proteomes" id="UP000006558">
    <property type="component" value="Chromosome"/>
</dbReference>
<evidence type="ECO:0000256" key="1">
    <source>
        <dbReference type="ARBA" id="ARBA00004651"/>
    </source>
</evidence>
<dbReference type="Pfam" id="PF12698">
    <property type="entry name" value="ABC2_membrane_3"/>
    <property type="match status" value="1"/>
</dbReference>
<dbReference type="InterPro" id="IPR013525">
    <property type="entry name" value="ABC2_TM"/>
</dbReference>
<dbReference type="Gene3D" id="3.40.1710.10">
    <property type="entry name" value="abc type-2 transporter like domain"/>
    <property type="match status" value="1"/>
</dbReference>
<evidence type="ECO:0000313" key="8">
    <source>
        <dbReference type="EMBL" id="ABQ47649.1"/>
    </source>
</evidence>
<feature type="domain" description="ABC-2 type transporter transmembrane" evidence="7">
    <location>
        <begin position="16"/>
        <end position="354"/>
    </location>
</feature>
<organism evidence="8 9">
    <name type="scientific">Thermotoga petrophila (strain ATCC BAA-488 / DSM 13995 / JCM 10881 / RKU-1)</name>
    <dbReference type="NCBI Taxonomy" id="390874"/>
    <lineage>
        <taxon>Bacteria</taxon>
        <taxon>Thermotogati</taxon>
        <taxon>Thermotogota</taxon>
        <taxon>Thermotogae</taxon>
        <taxon>Thermotogales</taxon>
        <taxon>Thermotogaceae</taxon>
        <taxon>Thermotoga</taxon>
    </lineage>
</organism>
<keyword evidence="4 6" id="KW-1133">Transmembrane helix</keyword>
<sequence length="366" mass="41015">MFRITVVELKRILKKRSSLMMIIASPVLVVLISLLFMQGYNLQTMKLGIYNEDNSIWSSLVMRFVGTILRQENIVKVDQNYEELLKEGKLNAVIVIPKGFAAKLYSKQPTQMIFIPSPIDLHLSAAIYNVLDSVLADFQGSAFFDPKVLRYIFTESDYPVPRLTLKNSELRFSDLISPFVVFFTAILITVSLASVSTFLDREKNLHEMFLVYNLPAWKYACGKILAYTFIGASVSFIAYTLTAILIGDSLGFFVTSVLILLNALLHTSVGFLVSSISPDKSLANILGVSVIGISLFSSGFAIPISNLPDILRRIAMSTPVFRTMYALRVYQLEHTVDNRSIFVVLLWTTVLFSISVLSGKFVIRRG</sequence>
<protein>
    <submittedName>
        <fullName evidence="8">ABC-2 type transporter</fullName>
    </submittedName>
</protein>
<dbReference type="GO" id="GO:0005886">
    <property type="term" value="C:plasma membrane"/>
    <property type="evidence" value="ECO:0007669"/>
    <property type="project" value="UniProtKB-SubCell"/>
</dbReference>
<dbReference type="RefSeq" id="WP_011944058.1">
    <property type="nucleotide sequence ID" value="NC_009486.1"/>
</dbReference>
<evidence type="ECO:0000256" key="3">
    <source>
        <dbReference type="ARBA" id="ARBA00022692"/>
    </source>
</evidence>
<dbReference type="GO" id="GO:0140359">
    <property type="term" value="F:ABC-type transporter activity"/>
    <property type="evidence" value="ECO:0007669"/>
    <property type="project" value="InterPro"/>
</dbReference>
<comment type="subcellular location">
    <subcellularLocation>
        <location evidence="1">Cell membrane</location>
        <topology evidence="1">Multi-pass membrane protein</topology>
    </subcellularLocation>
</comment>
<feature type="transmembrane region" description="Helical" evidence="6">
    <location>
        <begin position="224"/>
        <end position="246"/>
    </location>
</feature>